<dbReference type="AlphaFoldDB" id="A0A174A9J9"/>
<dbReference type="SUPFAM" id="SSF117074">
    <property type="entry name" value="Hypothetical protein PA1324"/>
    <property type="match status" value="1"/>
</dbReference>
<evidence type="ECO:0000256" key="2">
    <source>
        <dbReference type="SAM" id="Phobius"/>
    </source>
</evidence>
<keyword evidence="2" id="KW-0472">Membrane</keyword>
<feature type="region of interest" description="Disordered" evidence="1">
    <location>
        <begin position="438"/>
        <end position="488"/>
    </location>
</feature>
<dbReference type="InterPro" id="IPR013783">
    <property type="entry name" value="Ig-like_fold"/>
</dbReference>
<evidence type="ECO:0000313" key="4">
    <source>
        <dbReference type="Proteomes" id="UP000095679"/>
    </source>
</evidence>
<keyword evidence="2" id="KW-1133">Transmembrane helix</keyword>
<protein>
    <submittedName>
        <fullName evidence="3">Predicted outer membrane protein</fullName>
    </submittedName>
</protein>
<accession>A0A174A9J9</accession>
<feature type="compositionally biased region" description="Acidic residues" evidence="1">
    <location>
        <begin position="453"/>
        <end position="466"/>
    </location>
</feature>
<keyword evidence="2" id="KW-0812">Transmembrane</keyword>
<dbReference type="Gene3D" id="2.60.40.10">
    <property type="entry name" value="Immunoglobulins"/>
    <property type="match status" value="1"/>
</dbReference>
<organism evidence="3 4">
    <name type="scientific">Anaerobutyricum hallii</name>
    <dbReference type="NCBI Taxonomy" id="39488"/>
    <lineage>
        <taxon>Bacteria</taxon>
        <taxon>Bacillati</taxon>
        <taxon>Bacillota</taxon>
        <taxon>Clostridia</taxon>
        <taxon>Lachnospirales</taxon>
        <taxon>Lachnospiraceae</taxon>
        <taxon>Anaerobutyricum</taxon>
    </lineage>
</organism>
<proteinExistence type="predicted"/>
<name>A0A174A9J9_9FIRM</name>
<evidence type="ECO:0000256" key="1">
    <source>
        <dbReference type="SAM" id="MobiDB-lite"/>
    </source>
</evidence>
<feature type="transmembrane region" description="Helical" evidence="2">
    <location>
        <begin position="494"/>
        <end position="513"/>
    </location>
</feature>
<reference evidence="3 4" key="1">
    <citation type="submission" date="2015-09" db="EMBL/GenBank/DDBJ databases">
        <authorList>
            <consortium name="Pathogen Informatics"/>
        </authorList>
    </citation>
    <scope>NUCLEOTIDE SEQUENCE [LARGE SCALE GENOMIC DNA]</scope>
    <source>
        <strain evidence="3 4">2789STDY5834835</strain>
    </source>
</reference>
<evidence type="ECO:0000313" key="3">
    <source>
        <dbReference type="EMBL" id="CUN84480.1"/>
    </source>
</evidence>
<gene>
    <name evidence="3" type="ORF">ERS852450_00717</name>
</gene>
<dbReference type="Proteomes" id="UP000095679">
    <property type="component" value="Unassembled WGS sequence"/>
</dbReference>
<sequence>MKSIIARKFSKYIGAFFAIVAMVAGLLLPAQIKAADSYNKDKKGSITINLDDVKQGDSITNKSGVSVSIYQVASIGHDGVNISFDIASSLESTGVDVNDITTSDKNLNSAKKLTTVIDNSGISSVTKKTDSNGKVSFTDLAQGMYLVEEKDSASYGMFSPFLVAIPYMEDGQNWIYDVETYTKGVSNQQGSLEVTKALVYMDPETGKIYNLQAPKSYEENGETVPGARYYVGLFCDAEGTIPYGKNYLKTIDFNGSHSETIKYDNLPDGIYYLFETDENGVPYAMGETHTEQDRTYKCVVGDGSGDSADNKVQLQGRPQGKMNISNVFTIIPDDFVVVAELTIEKKVLDQNGQQTTTNDTFYASVYKQTGSDDNVENELIQTVQLQQNGKVTVPVRVEKDGSTTKVYIEETDADGNTIDPDNFAYKISGEGNVELSMEQQTGTITLTNREKGDEEEETTSSEEETTSTEKEKTPPNNNKKKKSKSGKTGDTTPILTWIIIGVAAAVVIIFLVVRRRKSE</sequence>
<dbReference type="EMBL" id="CYZL01000005">
    <property type="protein sequence ID" value="CUN84480.1"/>
    <property type="molecule type" value="Genomic_DNA"/>
</dbReference>
<feature type="compositionally biased region" description="Polar residues" evidence="1">
    <location>
        <begin position="438"/>
        <end position="447"/>
    </location>
</feature>
<dbReference type="RefSeq" id="WP_055298091.1">
    <property type="nucleotide sequence ID" value="NZ_BLYK01000036.1"/>
</dbReference>